<dbReference type="PANTHER" id="PTHR43727:SF1">
    <property type="entry name" value="CARBOXYNORSPERMIDINE_CARBOXYSPERMIDINE DECARBOXYLASE"/>
    <property type="match status" value="1"/>
</dbReference>
<comment type="cofactor">
    <cofactor evidence="1">
        <name>pyridoxal 5'-phosphate</name>
        <dbReference type="ChEBI" id="CHEBI:597326"/>
    </cofactor>
</comment>
<dbReference type="Pfam" id="PF00278">
    <property type="entry name" value="Orn_DAP_Arg_deC"/>
    <property type="match status" value="1"/>
</dbReference>
<keyword evidence="6" id="KW-0745">Spermidine biosynthesis</keyword>
<dbReference type="InParanoid" id="E6W788"/>
<comment type="catalytic activity">
    <reaction evidence="10">
        <text>carboxynorspermidine + H(+) = norspermidine + CO2</text>
        <dbReference type="Rhea" id="RHEA:34099"/>
        <dbReference type="ChEBI" id="CHEBI:15378"/>
        <dbReference type="ChEBI" id="CHEBI:16526"/>
        <dbReference type="ChEBI" id="CHEBI:57920"/>
        <dbReference type="ChEBI" id="CHEBI:65070"/>
        <dbReference type="EC" id="4.1.1.96"/>
    </reaction>
</comment>
<feature type="binding site" evidence="11">
    <location>
        <position position="241"/>
    </location>
    <ligand>
        <name>substrate</name>
    </ligand>
</feature>
<dbReference type="STRING" id="653733.Selin_1522"/>
<evidence type="ECO:0000256" key="5">
    <source>
        <dbReference type="ARBA" id="ARBA00022898"/>
    </source>
</evidence>
<dbReference type="Gene3D" id="3.20.20.10">
    <property type="entry name" value="Alanine racemase"/>
    <property type="match status" value="1"/>
</dbReference>
<evidence type="ECO:0000256" key="11">
    <source>
        <dbReference type="PIRSR" id="PIRSR038941-1"/>
    </source>
</evidence>
<dbReference type="AlphaFoldDB" id="E6W788"/>
<evidence type="ECO:0000256" key="8">
    <source>
        <dbReference type="ARBA" id="ARBA00025802"/>
    </source>
</evidence>
<reference evidence="13 14" key="1">
    <citation type="submission" date="2010-12" db="EMBL/GenBank/DDBJ databases">
        <title>Complete sequence of Desulfurispirillum indicum S5.</title>
        <authorList>
            <consortium name="US DOE Joint Genome Institute"/>
            <person name="Lucas S."/>
            <person name="Copeland A."/>
            <person name="Lapidus A."/>
            <person name="Cheng J.-F."/>
            <person name="Goodwin L."/>
            <person name="Pitluck S."/>
            <person name="Chertkov O."/>
            <person name="Held B."/>
            <person name="Detter J.C."/>
            <person name="Han C."/>
            <person name="Tapia R."/>
            <person name="Land M."/>
            <person name="Hauser L."/>
            <person name="Kyrpides N."/>
            <person name="Ivanova N."/>
            <person name="Mikhailova N."/>
            <person name="Haggblom M."/>
            <person name="Rauschenbach I."/>
            <person name="Bini E."/>
            <person name="Woyke T."/>
        </authorList>
    </citation>
    <scope>NUCLEOTIDE SEQUENCE [LARGE SCALE GENOMIC DNA]</scope>
    <source>
        <strain evidence="14">ATCC BAA-1389 / DSM 22839 / S5</strain>
    </source>
</reference>
<dbReference type="FunFam" id="2.40.37.10:FF:000013">
    <property type="entry name" value="Carboxynorspermidine decarboxylase"/>
    <property type="match status" value="1"/>
</dbReference>
<comment type="catalytic activity">
    <reaction evidence="9">
        <text>carboxyspermidine + H(+) = spermidine + CO2</text>
        <dbReference type="Rhea" id="RHEA:34095"/>
        <dbReference type="ChEBI" id="CHEBI:15378"/>
        <dbReference type="ChEBI" id="CHEBI:16526"/>
        <dbReference type="ChEBI" id="CHEBI:57834"/>
        <dbReference type="ChEBI" id="CHEBI:65072"/>
        <dbReference type="EC" id="4.1.1.96"/>
    </reaction>
</comment>
<proteinExistence type="inferred from homology"/>
<dbReference type="InterPro" id="IPR009006">
    <property type="entry name" value="Ala_racemase/Decarboxylase_C"/>
</dbReference>
<organism evidence="13 14">
    <name type="scientific">Desulfurispirillum indicum (strain ATCC BAA-1389 / DSM 22839 / S5)</name>
    <dbReference type="NCBI Taxonomy" id="653733"/>
    <lineage>
        <taxon>Bacteria</taxon>
        <taxon>Pseudomonadati</taxon>
        <taxon>Chrysiogenota</taxon>
        <taxon>Chrysiogenia</taxon>
        <taxon>Chrysiogenales</taxon>
        <taxon>Chrysiogenaceae</taxon>
        <taxon>Desulfurispirillum</taxon>
    </lineage>
</organism>
<dbReference type="GO" id="GO:0045312">
    <property type="term" value="P:nor-spermidine biosynthetic process"/>
    <property type="evidence" value="ECO:0007669"/>
    <property type="project" value="InterPro"/>
</dbReference>
<dbReference type="Gene3D" id="2.40.37.10">
    <property type="entry name" value="Lyase, Ornithine Decarboxylase, Chain A, domain 1"/>
    <property type="match status" value="1"/>
</dbReference>
<dbReference type="CDD" id="cd06829">
    <property type="entry name" value="PLPDE_III_CANSDC"/>
    <property type="match status" value="1"/>
</dbReference>
<evidence type="ECO:0000256" key="9">
    <source>
        <dbReference type="ARBA" id="ARBA00047351"/>
    </source>
</evidence>
<evidence type="ECO:0000256" key="2">
    <source>
        <dbReference type="ARBA" id="ARBA00012259"/>
    </source>
</evidence>
<dbReference type="GO" id="GO:0008295">
    <property type="term" value="P:spermidine biosynthetic process"/>
    <property type="evidence" value="ECO:0007669"/>
    <property type="project" value="UniProtKB-KW"/>
</dbReference>
<dbReference type="InterPro" id="IPR029066">
    <property type="entry name" value="PLP-binding_barrel"/>
</dbReference>
<dbReference type="InterPro" id="IPR022643">
    <property type="entry name" value="De-COase2_C"/>
</dbReference>
<gene>
    <name evidence="13" type="ordered locus">Selin_1522</name>
</gene>
<name>E6W788_DESIS</name>
<dbReference type="GO" id="GO:0009089">
    <property type="term" value="P:lysine biosynthetic process via diaminopimelate"/>
    <property type="evidence" value="ECO:0007669"/>
    <property type="project" value="TreeGrafter"/>
</dbReference>
<evidence type="ECO:0000256" key="6">
    <source>
        <dbReference type="ARBA" id="ARBA00023066"/>
    </source>
</evidence>
<dbReference type="EC" id="4.1.1.96" evidence="2"/>
<dbReference type="SUPFAM" id="SSF51419">
    <property type="entry name" value="PLP-binding barrel"/>
    <property type="match status" value="1"/>
</dbReference>
<evidence type="ECO:0000256" key="4">
    <source>
        <dbReference type="ARBA" id="ARBA00022793"/>
    </source>
</evidence>
<feature type="binding site" evidence="11">
    <location>
        <position position="277"/>
    </location>
    <ligand>
        <name>substrate</name>
    </ligand>
</feature>
<evidence type="ECO:0000256" key="7">
    <source>
        <dbReference type="ARBA" id="ARBA00023239"/>
    </source>
</evidence>
<feature type="domain" description="Orn/DAP/Arg decarboxylase 2 C-terminal" evidence="12">
    <location>
        <begin position="200"/>
        <end position="333"/>
    </location>
</feature>
<comment type="similarity">
    <text evidence="8">Belongs to the Orn/Lys/Arg decarboxylase class-II family. NspC subfamily.</text>
</comment>
<evidence type="ECO:0000313" key="14">
    <source>
        <dbReference type="Proteomes" id="UP000002572"/>
    </source>
</evidence>
<accession>E6W788</accession>
<evidence type="ECO:0000256" key="3">
    <source>
        <dbReference type="ARBA" id="ARBA00013633"/>
    </source>
</evidence>
<dbReference type="EMBL" id="CP002432">
    <property type="protein sequence ID" value="ADU66255.1"/>
    <property type="molecule type" value="Genomic_DNA"/>
</dbReference>
<dbReference type="FunFam" id="3.20.20.10:FF:000012">
    <property type="entry name" value="Carboxynorspermidine/carboxyspermidine decarboxylase"/>
    <property type="match status" value="1"/>
</dbReference>
<dbReference type="PANTHER" id="PTHR43727">
    <property type="entry name" value="DIAMINOPIMELATE DECARBOXYLASE"/>
    <property type="match status" value="1"/>
</dbReference>
<evidence type="ECO:0000259" key="12">
    <source>
        <dbReference type="Pfam" id="PF00278"/>
    </source>
</evidence>
<dbReference type="InterPro" id="IPR005730">
    <property type="entry name" value="Nsp_de-COase"/>
</dbReference>
<keyword evidence="7" id="KW-0456">Lyase</keyword>
<dbReference type="NCBIfam" id="TIGR01047">
    <property type="entry name" value="nspC"/>
    <property type="match status" value="1"/>
</dbReference>
<dbReference type="SUPFAM" id="SSF50621">
    <property type="entry name" value="Alanine racemase C-terminal domain-like"/>
    <property type="match status" value="1"/>
</dbReference>
<dbReference type="RefSeq" id="WP_013506136.1">
    <property type="nucleotide sequence ID" value="NC_014836.1"/>
</dbReference>
<dbReference type="Proteomes" id="UP000002572">
    <property type="component" value="Chromosome"/>
</dbReference>
<dbReference type="GO" id="GO:0008836">
    <property type="term" value="F:diaminopimelate decarboxylase activity"/>
    <property type="evidence" value="ECO:0007669"/>
    <property type="project" value="TreeGrafter"/>
</dbReference>
<evidence type="ECO:0000256" key="10">
    <source>
        <dbReference type="ARBA" id="ARBA00047389"/>
    </source>
</evidence>
<dbReference type="eggNOG" id="COG0019">
    <property type="taxonomic scope" value="Bacteria"/>
</dbReference>
<sequence length="377" mass="42755">MSLDIAQVPTPCYVLEEEKLQHNLNILDRVQRESGAKILLALKGFAMWSTFPMIREVLHGTAASGLHEARLGCEEMGREVHTFSPAFTEESLREILGYSDHIVFNSFSQWERLQHVIREKEGVSCGIRVNPEYSEVEPPIYNPCVAFSRFGVTRDQFRPDLLDGLDGIHFHTHCEQNSDALERTLEVVEAKFSQFFPQLKWVNFGGGHHITRADYDVDRLIRIIQQFRHRYNLEIYLEPGEAVGWQTGPLVASVVDILHNGMDIAILDASAAAHMPDVLEMPYRPAIRGAAEPGELPFTYRLGGNTCLAGDVIGDYSFASPLQPGDRIVFEDMTHYTMVKNNTFNGVPLPSIAIWRKSGRLDVVRKFGYEDYRMRLS</sequence>
<keyword evidence="5" id="KW-0663">Pyridoxal phosphate</keyword>
<keyword evidence="4" id="KW-0210">Decarboxylase</keyword>
<dbReference type="KEGG" id="din:Selin_1522"/>
<dbReference type="PIRSF" id="PIRSF038941">
    <property type="entry name" value="NspC"/>
    <property type="match status" value="1"/>
</dbReference>
<evidence type="ECO:0000256" key="1">
    <source>
        <dbReference type="ARBA" id="ARBA00001933"/>
    </source>
</evidence>
<dbReference type="HOGENOM" id="CLU_038560_0_0_0"/>
<evidence type="ECO:0000313" key="13">
    <source>
        <dbReference type="EMBL" id="ADU66255.1"/>
    </source>
</evidence>
<keyword evidence="14" id="KW-1185">Reference proteome</keyword>
<protein>
    <recommendedName>
        <fullName evidence="3">Carboxynorspermidine/carboxyspermidine decarboxylase</fullName>
        <ecNumber evidence="2">4.1.1.96</ecNumber>
    </recommendedName>
</protein>